<accession>A0AAI8CKH0</accession>
<keyword evidence="3" id="KW-1185">Reference proteome</keyword>
<dbReference type="Proteomes" id="UP000093740">
    <property type="component" value="Chromosome"/>
</dbReference>
<reference evidence="2 3" key="1">
    <citation type="journal article" date="2015" name="Stand. Genomic Sci.">
        <title>Genome sequence of a native-feather degrading extremely thermophilic Eubacterium, Fervidobacterium islandicum AW-1.</title>
        <authorList>
            <person name="Lee Y.J."/>
            <person name="Jeong H."/>
            <person name="Park G.S."/>
            <person name="Kwak Y."/>
            <person name="Lee S.J."/>
            <person name="Lee S.J."/>
            <person name="Park M.K."/>
            <person name="Kim J.Y."/>
            <person name="Kang H.K."/>
            <person name="Shin J.H."/>
            <person name="Lee D.W."/>
        </authorList>
    </citation>
    <scope>NUCLEOTIDE SEQUENCE [LARGE SCALE GENOMIC DNA]</scope>
    <source>
        <strain evidence="2 3">AW-1</strain>
    </source>
</reference>
<dbReference type="AlphaFoldDB" id="A0AAI8CKH0"/>
<feature type="transmembrane region" description="Helical" evidence="1">
    <location>
        <begin position="35"/>
        <end position="53"/>
    </location>
</feature>
<dbReference type="KEGG" id="fia:NA23_00665"/>
<keyword evidence="1" id="KW-0472">Membrane</keyword>
<keyword evidence="1" id="KW-0812">Transmembrane</keyword>
<organism evidence="2 3">
    <name type="scientific">Fervidobacterium islandicum</name>
    <dbReference type="NCBI Taxonomy" id="2423"/>
    <lineage>
        <taxon>Bacteria</taxon>
        <taxon>Thermotogati</taxon>
        <taxon>Thermotogota</taxon>
        <taxon>Thermotogae</taxon>
        <taxon>Thermotogales</taxon>
        <taxon>Fervidobacteriaceae</taxon>
        <taxon>Fervidobacterium</taxon>
    </lineage>
</organism>
<proteinExistence type="predicted"/>
<protein>
    <submittedName>
        <fullName evidence="2">Uncharacterized protein</fullName>
    </submittedName>
</protein>
<gene>
    <name evidence="2" type="ORF">NA23_00665</name>
</gene>
<evidence type="ECO:0000313" key="3">
    <source>
        <dbReference type="Proteomes" id="UP000093740"/>
    </source>
</evidence>
<feature type="transmembrane region" description="Helical" evidence="1">
    <location>
        <begin position="73"/>
        <end position="94"/>
    </location>
</feature>
<evidence type="ECO:0000256" key="1">
    <source>
        <dbReference type="SAM" id="Phobius"/>
    </source>
</evidence>
<evidence type="ECO:0000313" key="2">
    <source>
        <dbReference type="EMBL" id="AMW31997.1"/>
    </source>
</evidence>
<dbReference type="RefSeq" id="WP_033191475.1">
    <property type="nucleotide sequence ID" value="NZ_CP014334.2"/>
</dbReference>
<dbReference type="EMBL" id="CP014334">
    <property type="protein sequence ID" value="AMW31997.1"/>
    <property type="molecule type" value="Genomic_DNA"/>
</dbReference>
<name>A0AAI8CKH0_FERIS</name>
<keyword evidence="1" id="KW-1133">Transmembrane helix</keyword>
<sequence length="101" mass="11738">METEKVFLVNAVVYVLYASKSYLDSSKKIESQIAMILKSFSVNVFSFIQFAFFRNVRYIVQTEPVCPIGSEVYFIFSYLVAYFFAHCSQLWLTVPASFRQV</sequence>